<dbReference type="EMBL" id="KV427609">
    <property type="protein sequence ID" value="KZT10310.1"/>
    <property type="molecule type" value="Genomic_DNA"/>
</dbReference>
<feature type="region of interest" description="Disordered" evidence="2">
    <location>
        <begin position="454"/>
        <end position="500"/>
    </location>
</feature>
<dbReference type="AlphaFoldDB" id="A0A165GGD8"/>
<feature type="coiled-coil region" evidence="1">
    <location>
        <begin position="135"/>
        <end position="162"/>
    </location>
</feature>
<evidence type="ECO:0008006" key="5">
    <source>
        <dbReference type="Google" id="ProtNLM"/>
    </source>
</evidence>
<dbReference type="InParanoid" id="A0A165GGD8"/>
<dbReference type="OrthoDB" id="2768905at2759"/>
<feature type="compositionally biased region" description="Polar residues" evidence="2">
    <location>
        <begin position="59"/>
        <end position="70"/>
    </location>
</feature>
<gene>
    <name evidence="3" type="ORF">LAESUDRAFT_755817</name>
</gene>
<name>A0A165GGD8_9APHY</name>
<evidence type="ECO:0000256" key="1">
    <source>
        <dbReference type="SAM" id="Coils"/>
    </source>
</evidence>
<sequence length="566" mass="62624">MSQYNLGGVSFPGGHTMSEPADPWRSQATSTSSEAGPAAPAEEPHNSSTPKASEVVRNPSPTTLPAFSTPQTWEWQGVPYATIEKAANAAAPNTIPNDVKEWVMNVVQSFVMRDLEIREQLKTARAQISTLSTDNERLIKSNNSLTAEAQAIRKDFEDYKDEVKGQMDALYGNMVTLKEAQEKTTTYIVGLESRLNNAIINAPPTGIQPPAGQSSQSPHQIKLPDPPKYSGRKSSENFETWFTNLLIWLDYNHFTDDKDKIRQANAHLEGGAALYMKEYAIKLASGQDVGTWAEYTRKLEMAYKTLDPKRTAQSLLDAHCAIHHKTMIAFAENFRAYAPESGYSNEDLIVKIRKQRSSHIQTVMSVTETLDPSKIPTTWMDYLEFCLEIEIKHLQQMSGNKSTVQTTGTKATAPKDPNAMDTSTRIAHELSPEQDRWLANKLCLFCGKHAYERGKRCPSPKPEYKGKKFQTRSTPRQDKGKGKATKVRQVGEESSEDSSAQIAALEQAIAALRGMSTTSTTPPSSKGKSKVNSAGTASMASASTVKDTNARIVEINEFSEDFHYEV</sequence>
<feature type="compositionally biased region" description="Polar residues" evidence="2">
    <location>
        <begin position="400"/>
        <end position="410"/>
    </location>
</feature>
<accession>A0A165GGD8</accession>
<feature type="compositionally biased region" description="Low complexity" evidence="2">
    <location>
        <begin position="533"/>
        <end position="544"/>
    </location>
</feature>
<feature type="compositionally biased region" description="Low complexity" evidence="2">
    <location>
        <begin position="513"/>
        <end position="525"/>
    </location>
</feature>
<feature type="region of interest" description="Disordered" evidence="2">
    <location>
        <begin position="1"/>
        <end position="70"/>
    </location>
</feature>
<dbReference type="STRING" id="1314785.A0A165GGD8"/>
<evidence type="ECO:0000256" key="2">
    <source>
        <dbReference type="SAM" id="MobiDB-lite"/>
    </source>
</evidence>
<evidence type="ECO:0000313" key="3">
    <source>
        <dbReference type="EMBL" id="KZT10310.1"/>
    </source>
</evidence>
<feature type="region of interest" description="Disordered" evidence="2">
    <location>
        <begin position="513"/>
        <end position="548"/>
    </location>
</feature>
<evidence type="ECO:0000313" key="4">
    <source>
        <dbReference type="Proteomes" id="UP000076871"/>
    </source>
</evidence>
<dbReference type="RefSeq" id="XP_040768050.1">
    <property type="nucleotide sequence ID" value="XM_040912079.1"/>
</dbReference>
<feature type="region of interest" description="Disordered" evidence="2">
    <location>
        <begin position="200"/>
        <end position="231"/>
    </location>
</feature>
<protein>
    <recommendedName>
        <fullName evidence="5">Retrotransposon gag domain-containing protein</fullName>
    </recommendedName>
</protein>
<keyword evidence="1" id="KW-0175">Coiled coil</keyword>
<dbReference type="GeneID" id="63829107"/>
<dbReference type="Proteomes" id="UP000076871">
    <property type="component" value="Unassembled WGS sequence"/>
</dbReference>
<reference evidence="3 4" key="1">
    <citation type="journal article" date="2016" name="Mol. Biol. Evol.">
        <title>Comparative Genomics of Early-Diverging Mushroom-Forming Fungi Provides Insights into the Origins of Lignocellulose Decay Capabilities.</title>
        <authorList>
            <person name="Nagy L.G."/>
            <person name="Riley R."/>
            <person name="Tritt A."/>
            <person name="Adam C."/>
            <person name="Daum C."/>
            <person name="Floudas D."/>
            <person name="Sun H."/>
            <person name="Yadav J.S."/>
            <person name="Pangilinan J."/>
            <person name="Larsson K.H."/>
            <person name="Matsuura K."/>
            <person name="Barry K."/>
            <person name="Labutti K."/>
            <person name="Kuo R."/>
            <person name="Ohm R.A."/>
            <person name="Bhattacharya S.S."/>
            <person name="Shirouzu T."/>
            <person name="Yoshinaga Y."/>
            <person name="Martin F.M."/>
            <person name="Grigoriev I.V."/>
            <person name="Hibbett D.S."/>
        </authorList>
    </citation>
    <scope>NUCLEOTIDE SEQUENCE [LARGE SCALE GENOMIC DNA]</scope>
    <source>
        <strain evidence="3 4">93-53</strain>
    </source>
</reference>
<feature type="compositionally biased region" description="Low complexity" evidence="2">
    <location>
        <begin position="28"/>
        <end position="41"/>
    </location>
</feature>
<organism evidence="3 4">
    <name type="scientific">Laetiporus sulphureus 93-53</name>
    <dbReference type="NCBI Taxonomy" id="1314785"/>
    <lineage>
        <taxon>Eukaryota</taxon>
        <taxon>Fungi</taxon>
        <taxon>Dikarya</taxon>
        <taxon>Basidiomycota</taxon>
        <taxon>Agaricomycotina</taxon>
        <taxon>Agaricomycetes</taxon>
        <taxon>Polyporales</taxon>
        <taxon>Laetiporus</taxon>
    </lineage>
</organism>
<proteinExistence type="predicted"/>
<keyword evidence="4" id="KW-1185">Reference proteome</keyword>
<feature type="region of interest" description="Disordered" evidence="2">
    <location>
        <begin position="400"/>
        <end position="420"/>
    </location>
</feature>